<gene>
    <name evidence="1" type="ORF">BXT86_05610</name>
</gene>
<name>A0A1V4QF33_UNCW3</name>
<proteinExistence type="predicted"/>
<dbReference type="Proteomes" id="UP000191663">
    <property type="component" value="Unassembled WGS sequence"/>
</dbReference>
<dbReference type="AlphaFoldDB" id="A0A1V4QF33"/>
<sequence length="208" mass="24757">DFLFHTIKLPVIYNDTKMNLGIMFSYQIVNSFQNSVNYDGGLFKIQTRRKIKFNEKYLMIGSGLKYTSGYHFYSLDFWRYTEADKTLEFGVGIAYLNLLGIEYQHKVYNKDGVNEHFNQINQGCEIYFIEHHPLRFGYSFGFAAPKYSYYFNELESIISAGFGIYPIDSKMRIDISARLRFYKTDDWWHTEPYIGISFYLTDRVDYLR</sequence>
<comment type="caution">
    <text evidence="1">The sequence shown here is derived from an EMBL/GenBank/DDBJ whole genome shotgun (WGS) entry which is preliminary data.</text>
</comment>
<evidence type="ECO:0000313" key="2">
    <source>
        <dbReference type="Proteomes" id="UP000191663"/>
    </source>
</evidence>
<feature type="non-terminal residue" evidence="1">
    <location>
        <position position="1"/>
    </location>
</feature>
<reference evidence="2" key="1">
    <citation type="submission" date="2017-01" db="EMBL/GenBank/DDBJ databases">
        <title>Novel pathways for hydrocarbon cycling and metabolic interdependencies in hydrothermal sediment communities.</title>
        <authorList>
            <person name="Dombrowski N."/>
            <person name="Seitz K."/>
            <person name="Teske A."/>
            <person name="Baker B."/>
        </authorList>
    </citation>
    <scope>NUCLEOTIDE SEQUENCE [LARGE SCALE GENOMIC DNA]</scope>
</reference>
<protein>
    <submittedName>
        <fullName evidence="1">Uncharacterized protein</fullName>
    </submittedName>
</protein>
<accession>A0A1V4QF33</accession>
<organism evidence="1 2">
    <name type="scientific">candidate division WOR-3 bacterium 4484_100</name>
    <dbReference type="NCBI Taxonomy" id="1936077"/>
    <lineage>
        <taxon>Bacteria</taxon>
        <taxon>Bacteria division WOR-3</taxon>
    </lineage>
</organism>
<evidence type="ECO:0000313" key="1">
    <source>
        <dbReference type="EMBL" id="OPX17611.1"/>
    </source>
</evidence>
<dbReference type="EMBL" id="MUKB01000102">
    <property type="protein sequence ID" value="OPX17611.1"/>
    <property type="molecule type" value="Genomic_DNA"/>
</dbReference>